<dbReference type="Proteomes" id="UP000217790">
    <property type="component" value="Unassembled WGS sequence"/>
</dbReference>
<proteinExistence type="predicted"/>
<protein>
    <submittedName>
        <fullName evidence="1">Uncharacterized protein</fullName>
    </submittedName>
</protein>
<sequence length="125" mass="14517">MQTQVSTKPLDKVAGLVYLLQTYSILIYDTKQSAADAWEVLMDVMQPEFRAQLLFFYPVPGDGRKCWQPLWDQVMKNKTIMDHLGLHTGWVHWMEDEDADYYMGCLIESGNVRGLSEVQKEEEPQ</sequence>
<gene>
    <name evidence="1" type="ORF">ARMGADRAFT_1029946</name>
</gene>
<evidence type="ECO:0000313" key="2">
    <source>
        <dbReference type="Proteomes" id="UP000217790"/>
    </source>
</evidence>
<dbReference type="OrthoDB" id="2990597at2759"/>
<dbReference type="AlphaFoldDB" id="A0A2H3E378"/>
<accession>A0A2H3E378</accession>
<evidence type="ECO:0000313" key="1">
    <source>
        <dbReference type="EMBL" id="PBK94126.1"/>
    </source>
</evidence>
<keyword evidence="2" id="KW-1185">Reference proteome</keyword>
<organism evidence="1 2">
    <name type="scientific">Armillaria gallica</name>
    <name type="common">Bulbous honey fungus</name>
    <name type="synonym">Armillaria bulbosa</name>
    <dbReference type="NCBI Taxonomy" id="47427"/>
    <lineage>
        <taxon>Eukaryota</taxon>
        <taxon>Fungi</taxon>
        <taxon>Dikarya</taxon>
        <taxon>Basidiomycota</taxon>
        <taxon>Agaricomycotina</taxon>
        <taxon>Agaricomycetes</taxon>
        <taxon>Agaricomycetidae</taxon>
        <taxon>Agaricales</taxon>
        <taxon>Marasmiineae</taxon>
        <taxon>Physalacriaceae</taxon>
        <taxon>Armillaria</taxon>
    </lineage>
</organism>
<name>A0A2H3E378_ARMGA</name>
<dbReference type="EMBL" id="KZ293655">
    <property type="protein sequence ID" value="PBK94126.1"/>
    <property type="molecule type" value="Genomic_DNA"/>
</dbReference>
<dbReference type="InParanoid" id="A0A2H3E378"/>
<reference evidence="2" key="1">
    <citation type="journal article" date="2017" name="Nat. Ecol. Evol.">
        <title>Genome expansion and lineage-specific genetic innovations in the forest pathogenic fungi Armillaria.</title>
        <authorList>
            <person name="Sipos G."/>
            <person name="Prasanna A.N."/>
            <person name="Walter M.C."/>
            <person name="O'Connor E."/>
            <person name="Balint B."/>
            <person name="Krizsan K."/>
            <person name="Kiss B."/>
            <person name="Hess J."/>
            <person name="Varga T."/>
            <person name="Slot J."/>
            <person name="Riley R."/>
            <person name="Boka B."/>
            <person name="Rigling D."/>
            <person name="Barry K."/>
            <person name="Lee J."/>
            <person name="Mihaltcheva S."/>
            <person name="LaButti K."/>
            <person name="Lipzen A."/>
            <person name="Waldron R."/>
            <person name="Moloney N.M."/>
            <person name="Sperisen C."/>
            <person name="Kredics L."/>
            <person name="Vagvoelgyi C."/>
            <person name="Patrignani A."/>
            <person name="Fitzpatrick D."/>
            <person name="Nagy I."/>
            <person name="Doyle S."/>
            <person name="Anderson J.B."/>
            <person name="Grigoriev I.V."/>
            <person name="Gueldener U."/>
            <person name="Muensterkoetter M."/>
            <person name="Nagy L.G."/>
        </authorList>
    </citation>
    <scope>NUCLEOTIDE SEQUENCE [LARGE SCALE GENOMIC DNA]</scope>
    <source>
        <strain evidence="2">Ar21-2</strain>
    </source>
</reference>